<accession>A0ABS2SXF6</accession>
<feature type="domain" description="GPI inositol-deacylase PGAP1-like alpha/beta" evidence="3">
    <location>
        <begin position="112"/>
        <end position="160"/>
    </location>
</feature>
<feature type="signal peptide" evidence="2">
    <location>
        <begin position="1"/>
        <end position="27"/>
    </location>
</feature>
<dbReference type="Proteomes" id="UP001179280">
    <property type="component" value="Unassembled WGS sequence"/>
</dbReference>
<sequence>MSIKKWAIACLLVVFVTLSFHSGQAEAFSKGKPDPAAPPGTWYLGEDPPRKTGKPILFIHGLTGSASTWFEPNDMYKQAQQAGHPTAFINLHPDKSYWTNGALLAEKLAEMNQHFGEKIIIVGHSKGGVDAQAALIHYNAEQYVSNVVTLGTPHHGSQLANLAYSNWAGWLAEIIGMRSEGTDSLQTGTMANFRAQTDAKVTSRSVPFATLSGKSWGSFGSSLYFGGAYLQFYGTNDGAVSVTSSRLPYAAEIASLSLDHFDIAIGHRVFPDIRNQFTVNAAQTETENLVNEVSNQIVRGGEFSETGEQRFIIEEGVSSSTVSLLTSTELTNTELVSPSGNIIPLSSVQPEHQESLFNGAVAHHFEMKQPESGEWTIKMKQAGKNAFLATIALEGGVSESIEPEQGNVLAQFDAVKIDLDETTYSVHADDQLIVVDEPLDSVSIHSSALKPNTSQTLTVDIAGKTSTGEVFERTIIKHQYVDKNGVLYE</sequence>
<feature type="chain" id="PRO_5046110075" evidence="2">
    <location>
        <begin position="28"/>
        <end position="489"/>
    </location>
</feature>
<evidence type="ECO:0000313" key="5">
    <source>
        <dbReference type="Proteomes" id="UP001179280"/>
    </source>
</evidence>
<dbReference type="InterPro" id="IPR029058">
    <property type="entry name" value="AB_hydrolase_fold"/>
</dbReference>
<dbReference type="PANTHER" id="PTHR37946">
    <property type="entry name" value="SLL1969 PROTEIN"/>
    <property type="match status" value="1"/>
</dbReference>
<dbReference type="Gene3D" id="3.40.50.1820">
    <property type="entry name" value="alpha/beta hydrolase"/>
    <property type="match status" value="1"/>
</dbReference>
<keyword evidence="2" id="KW-0732">Signal</keyword>
<organism evidence="4 5">
    <name type="scientific">Shouchella xiaoxiensis</name>
    <dbReference type="NCBI Taxonomy" id="766895"/>
    <lineage>
        <taxon>Bacteria</taxon>
        <taxon>Bacillati</taxon>
        <taxon>Bacillota</taxon>
        <taxon>Bacilli</taxon>
        <taxon>Bacillales</taxon>
        <taxon>Bacillaceae</taxon>
        <taxon>Shouchella</taxon>
    </lineage>
</organism>
<comment type="caution">
    <text evidence="4">The sequence shown here is derived from an EMBL/GenBank/DDBJ whole genome shotgun (WGS) entry which is preliminary data.</text>
</comment>
<reference evidence="4" key="1">
    <citation type="submission" date="2021-01" db="EMBL/GenBank/DDBJ databases">
        <title>Genomic Encyclopedia of Type Strains, Phase IV (KMG-IV): sequencing the most valuable type-strain genomes for metagenomic binning, comparative biology and taxonomic classification.</title>
        <authorList>
            <person name="Goeker M."/>
        </authorList>
    </citation>
    <scope>NUCLEOTIDE SEQUENCE</scope>
    <source>
        <strain evidence="4">DSM 21943</strain>
    </source>
</reference>
<feature type="region of interest" description="Disordered" evidence="1">
    <location>
        <begin position="26"/>
        <end position="49"/>
    </location>
</feature>
<evidence type="ECO:0000256" key="1">
    <source>
        <dbReference type="SAM" id="MobiDB-lite"/>
    </source>
</evidence>
<dbReference type="SUPFAM" id="SSF53474">
    <property type="entry name" value="alpha/beta-Hydrolases"/>
    <property type="match status" value="1"/>
</dbReference>
<dbReference type="EMBL" id="JAFBCV010000006">
    <property type="protein sequence ID" value="MBM7838932.1"/>
    <property type="molecule type" value="Genomic_DNA"/>
</dbReference>
<gene>
    <name evidence="4" type="ORF">JOC54_002202</name>
</gene>
<proteinExistence type="predicted"/>
<dbReference type="PANTHER" id="PTHR37946:SF1">
    <property type="entry name" value="SLL1969 PROTEIN"/>
    <property type="match status" value="1"/>
</dbReference>
<dbReference type="RefSeq" id="WP_204466305.1">
    <property type="nucleotide sequence ID" value="NZ_JAFBCV010000006.1"/>
</dbReference>
<dbReference type="Pfam" id="PF07819">
    <property type="entry name" value="PGAP1"/>
    <property type="match status" value="1"/>
</dbReference>
<evidence type="ECO:0000259" key="3">
    <source>
        <dbReference type="Pfam" id="PF07819"/>
    </source>
</evidence>
<name>A0ABS2SXF6_9BACI</name>
<dbReference type="EC" id="3.1.1.3" evidence="4"/>
<keyword evidence="5" id="KW-1185">Reference proteome</keyword>
<keyword evidence="4" id="KW-0378">Hydrolase</keyword>
<dbReference type="InterPro" id="IPR012908">
    <property type="entry name" value="PGAP1-ab_dom-like"/>
</dbReference>
<dbReference type="GO" id="GO:0004806">
    <property type="term" value="F:triacylglycerol lipase activity"/>
    <property type="evidence" value="ECO:0007669"/>
    <property type="project" value="UniProtKB-EC"/>
</dbReference>
<evidence type="ECO:0000256" key="2">
    <source>
        <dbReference type="SAM" id="SignalP"/>
    </source>
</evidence>
<protein>
    <submittedName>
        <fullName evidence="4">Triacylglycerol lipase</fullName>
        <ecNumber evidence="4">3.1.1.3</ecNumber>
    </submittedName>
</protein>
<evidence type="ECO:0000313" key="4">
    <source>
        <dbReference type="EMBL" id="MBM7838932.1"/>
    </source>
</evidence>